<keyword evidence="5" id="KW-1133">Transmembrane helix</keyword>
<evidence type="ECO:0000256" key="3">
    <source>
        <dbReference type="ARBA" id="ARBA00022679"/>
    </source>
</evidence>
<feature type="compositionally biased region" description="Basic and acidic residues" evidence="4">
    <location>
        <begin position="24"/>
        <end position="39"/>
    </location>
</feature>
<reference evidence="6 7" key="1">
    <citation type="submission" date="2022-12" db="EMBL/GenBank/DDBJ databases">
        <title>Genomic features and morphological characterization of a novel Knufia sp. strain isolated from spacecraft assembly facility.</title>
        <authorList>
            <person name="Teixeira M."/>
            <person name="Chander A.M."/>
            <person name="Stajich J.E."/>
            <person name="Venkateswaran K."/>
        </authorList>
    </citation>
    <scope>NUCLEOTIDE SEQUENCE [LARGE SCALE GENOMIC DNA]</scope>
    <source>
        <strain evidence="6 7">FJI-L2-BK-P2</strain>
    </source>
</reference>
<dbReference type="GO" id="GO:0000026">
    <property type="term" value="F:alpha-1,2-mannosyltransferase activity"/>
    <property type="evidence" value="ECO:0007669"/>
    <property type="project" value="TreeGrafter"/>
</dbReference>
<protein>
    <submittedName>
        <fullName evidence="6">Uncharacterized protein</fullName>
    </submittedName>
</protein>
<dbReference type="AlphaFoldDB" id="A0AAN8EXY6"/>
<name>A0AAN8EXY6_9EURO</name>
<evidence type="ECO:0000256" key="2">
    <source>
        <dbReference type="ARBA" id="ARBA00022676"/>
    </source>
</evidence>
<evidence type="ECO:0000313" key="7">
    <source>
        <dbReference type="Proteomes" id="UP001316803"/>
    </source>
</evidence>
<dbReference type="Gene3D" id="3.90.550.10">
    <property type="entry name" value="Spore Coat Polysaccharide Biosynthesis Protein SpsA, Chain A"/>
    <property type="match status" value="1"/>
</dbReference>
<dbReference type="EMBL" id="JAKLMC020000001">
    <property type="protein sequence ID" value="KAK5958710.1"/>
    <property type="molecule type" value="Genomic_DNA"/>
</dbReference>
<dbReference type="InterPro" id="IPR029044">
    <property type="entry name" value="Nucleotide-diphossugar_trans"/>
</dbReference>
<comment type="caution">
    <text evidence="6">The sequence shown here is derived from an EMBL/GenBank/DDBJ whole genome shotgun (WGS) entry which is preliminary data.</text>
</comment>
<dbReference type="PANTHER" id="PTHR31121:SF7">
    <property type="entry name" value="MANNOSYLTRANSFERASE KTR4-RELATED"/>
    <property type="match status" value="1"/>
</dbReference>
<dbReference type="SUPFAM" id="SSF53448">
    <property type="entry name" value="Nucleotide-diphospho-sugar transferases"/>
    <property type="match status" value="1"/>
</dbReference>
<comment type="similarity">
    <text evidence="1">Belongs to the glycosyltransferase 15 family.</text>
</comment>
<dbReference type="PANTHER" id="PTHR31121">
    <property type="entry name" value="ALPHA-1,2 MANNOSYLTRANSFERASE KTR1"/>
    <property type="match status" value="1"/>
</dbReference>
<feature type="transmembrane region" description="Helical" evidence="5">
    <location>
        <begin position="65"/>
        <end position="82"/>
    </location>
</feature>
<dbReference type="GO" id="GO:0016020">
    <property type="term" value="C:membrane"/>
    <property type="evidence" value="ECO:0007669"/>
    <property type="project" value="InterPro"/>
</dbReference>
<proteinExistence type="inferred from homology"/>
<gene>
    <name evidence="6" type="ORF">OHC33_000553</name>
</gene>
<sequence>MPSSSSTVNEQMHDEIELTAFSASRDESAHKEERQRPDMPHGFTMLSVDYSSLRLPSMYTRPSSFLRWLLITACLILSAYVLNSIASPSTTLSRHHDAPSLRILQPSVSSNNNHKKKHDPEKWLREHSNLNHFETGKELFNDRPKAAIISLVRNEELDGILQSMKQLEWHWNKRYNYPWMFFSEQSFTDEFKSATTNATSAQTSYHLIPPSHWKPATHISPTRFHSSLSYLGTLGVGKGYLLSYRNMCRWNSGFFYQHPALSSYSYYWRVEPDVHFFCDIPYDPFRFLRDNGIVYGFNMNILDDARSFASLWKRTREFMRLRPELVSEDADLSWLVDEGGNGGEYNNCQFFSNFEIGSLDFFRGEANSAYFEYLDSPEVGGFYYERFGDAPVHTLSVAMFAGGKDKMWYFRDIGYQHDIARHCPRPEVRRGMCDCEATGLDENFYKLVPMESPQRKPGDSCLRLWLGGEWLERREGYEAEVERALGGDGLSGYVRKEFE</sequence>
<evidence type="ECO:0000256" key="4">
    <source>
        <dbReference type="SAM" id="MobiDB-lite"/>
    </source>
</evidence>
<keyword evidence="5" id="KW-0812">Transmembrane</keyword>
<dbReference type="Proteomes" id="UP001316803">
    <property type="component" value="Unassembled WGS sequence"/>
</dbReference>
<dbReference type="GO" id="GO:0006487">
    <property type="term" value="P:protein N-linked glycosylation"/>
    <property type="evidence" value="ECO:0007669"/>
    <property type="project" value="TreeGrafter"/>
</dbReference>
<accession>A0AAN8EXY6</accession>
<keyword evidence="3" id="KW-0808">Transferase</keyword>
<feature type="compositionally biased region" description="Polar residues" evidence="4">
    <location>
        <begin position="1"/>
        <end position="10"/>
    </location>
</feature>
<organism evidence="6 7">
    <name type="scientific">Knufia fluminis</name>
    <dbReference type="NCBI Taxonomy" id="191047"/>
    <lineage>
        <taxon>Eukaryota</taxon>
        <taxon>Fungi</taxon>
        <taxon>Dikarya</taxon>
        <taxon>Ascomycota</taxon>
        <taxon>Pezizomycotina</taxon>
        <taxon>Eurotiomycetes</taxon>
        <taxon>Chaetothyriomycetidae</taxon>
        <taxon>Chaetothyriales</taxon>
        <taxon>Trichomeriaceae</taxon>
        <taxon>Knufia</taxon>
    </lineage>
</organism>
<dbReference type="Pfam" id="PF01793">
    <property type="entry name" value="Glyco_transf_15"/>
    <property type="match status" value="1"/>
</dbReference>
<dbReference type="InterPro" id="IPR002685">
    <property type="entry name" value="Glyco_trans_15"/>
</dbReference>
<dbReference type="FunFam" id="3.90.550.10:FF:000051">
    <property type="entry name" value="Alpha-1,2-mannosyltransferase (Ktr4)"/>
    <property type="match status" value="1"/>
</dbReference>
<feature type="region of interest" description="Disordered" evidence="4">
    <location>
        <begin position="1"/>
        <end position="40"/>
    </location>
</feature>
<dbReference type="GO" id="GO:0005794">
    <property type="term" value="C:Golgi apparatus"/>
    <property type="evidence" value="ECO:0007669"/>
    <property type="project" value="TreeGrafter"/>
</dbReference>
<evidence type="ECO:0000256" key="1">
    <source>
        <dbReference type="ARBA" id="ARBA00007677"/>
    </source>
</evidence>
<keyword evidence="7" id="KW-1185">Reference proteome</keyword>
<keyword evidence="5" id="KW-0472">Membrane</keyword>
<evidence type="ECO:0000256" key="5">
    <source>
        <dbReference type="SAM" id="Phobius"/>
    </source>
</evidence>
<dbReference type="GO" id="GO:0006493">
    <property type="term" value="P:protein O-linked glycosylation"/>
    <property type="evidence" value="ECO:0007669"/>
    <property type="project" value="TreeGrafter"/>
</dbReference>
<keyword evidence="2" id="KW-0328">Glycosyltransferase</keyword>
<dbReference type="GO" id="GO:0000032">
    <property type="term" value="P:cell wall mannoprotein biosynthetic process"/>
    <property type="evidence" value="ECO:0007669"/>
    <property type="project" value="TreeGrafter"/>
</dbReference>
<evidence type="ECO:0000313" key="6">
    <source>
        <dbReference type="EMBL" id="KAK5958710.1"/>
    </source>
</evidence>